<feature type="compositionally biased region" description="Basic and acidic residues" evidence="1">
    <location>
        <begin position="447"/>
        <end position="461"/>
    </location>
</feature>
<organism evidence="3 4">
    <name type="scientific">Trapa natans</name>
    <name type="common">Water chestnut</name>
    <dbReference type="NCBI Taxonomy" id="22666"/>
    <lineage>
        <taxon>Eukaryota</taxon>
        <taxon>Viridiplantae</taxon>
        <taxon>Streptophyta</taxon>
        <taxon>Embryophyta</taxon>
        <taxon>Tracheophyta</taxon>
        <taxon>Spermatophyta</taxon>
        <taxon>Magnoliopsida</taxon>
        <taxon>eudicotyledons</taxon>
        <taxon>Gunneridae</taxon>
        <taxon>Pentapetalae</taxon>
        <taxon>rosids</taxon>
        <taxon>malvids</taxon>
        <taxon>Myrtales</taxon>
        <taxon>Lythraceae</taxon>
        <taxon>Trapa</taxon>
    </lineage>
</organism>
<dbReference type="EMBL" id="JAXQNO010000005">
    <property type="protein sequence ID" value="KAK4797683.1"/>
    <property type="molecule type" value="Genomic_DNA"/>
</dbReference>
<proteinExistence type="predicted"/>
<feature type="region of interest" description="Disordered" evidence="1">
    <location>
        <begin position="445"/>
        <end position="483"/>
    </location>
</feature>
<feature type="compositionally biased region" description="Polar residues" evidence="1">
    <location>
        <begin position="96"/>
        <end position="107"/>
    </location>
</feature>
<evidence type="ECO:0000313" key="3">
    <source>
        <dbReference type="EMBL" id="KAK4797683.1"/>
    </source>
</evidence>
<feature type="region of interest" description="Disordered" evidence="1">
    <location>
        <begin position="79"/>
        <end position="120"/>
    </location>
</feature>
<sequence>MSWLARTIANSLRFDDVDSSADANPATAADPSLPHKAKSDDSLADGLASPLGQTPRGVKEDLTELKMTLTRQLWDVASFLAPPPDTSPSPPERSAGWSSESTPQPGRSPSPRDSADREASDDEALIAGIRSDFAEIGGKFRSGISKLSKNKTVWEFTKIASNFLQLGAESEHVDTDLVGNTVGVTEEALAFARNIAMHPKTWLDFPIANNDDDSGDFELTYHQQEHALAIEHLAPRLGALRIELCPGYMSEASFWKIYFVLLHPRLSKHDAGLLSTPQILEARAMLMQELQSRNKAMLESDLSAAGASLTETTDPSREEPLPVVSSTASSKSFHSEPSLKDAPDSIVSSVVVRDKHPVQNNQIQIMDKSIVNEELSRQTTRQHSYSGFSSRALDDNYEDGNDDWLEGESVEIAEDRGIISIPIENDEDVSFSDLEDDNDNALASYKKVADGSDSSAKDSRDWIQLGGSSNNSGKESKDAKRSRWSAVLEIEIKESNDWLDIDDIDEV</sequence>
<dbReference type="InterPro" id="IPR005607">
    <property type="entry name" value="BSD_dom"/>
</dbReference>
<dbReference type="AlphaFoldDB" id="A0AAN7LXA9"/>
<evidence type="ECO:0000259" key="2">
    <source>
        <dbReference type="PROSITE" id="PS50858"/>
    </source>
</evidence>
<dbReference type="PROSITE" id="PS50858">
    <property type="entry name" value="BSD"/>
    <property type="match status" value="1"/>
</dbReference>
<dbReference type="Proteomes" id="UP001346149">
    <property type="component" value="Unassembled WGS sequence"/>
</dbReference>
<keyword evidence="4" id="KW-1185">Reference proteome</keyword>
<dbReference type="Gene3D" id="1.10.3970.10">
    <property type="entry name" value="BSD domain"/>
    <property type="match status" value="1"/>
</dbReference>
<feature type="region of interest" description="Disordered" evidence="1">
    <location>
        <begin position="305"/>
        <end position="342"/>
    </location>
</feature>
<dbReference type="PANTHER" id="PTHR31923:SF4">
    <property type="entry name" value="BSD DOMAIN-CONTAINING PROTEIN"/>
    <property type="match status" value="1"/>
</dbReference>
<dbReference type="PANTHER" id="PTHR31923">
    <property type="entry name" value="BSD DOMAIN-CONTAINING PROTEIN"/>
    <property type="match status" value="1"/>
</dbReference>
<dbReference type="Pfam" id="PF03909">
    <property type="entry name" value="BSD"/>
    <property type="match status" value="1"/>
</dbReference>
<feature type="compositionally biased region" description="Basic and acidic residues" evidence="1">
    <location>
        <begin position="333"/>
        <end position="342"/>
    </location>
</feature>
<dbReference type="InterPro" id="IPR035925">
    <property type="entry name" value="BSD_dom_sf"/>
</dbReference>
<gene>
    <name evidence="3" type="ORF">SAY86_030009</name>
</gene>
<feature type="compositionally biased region" description="Pro residues" evidence="1">
    <location>
        <begin position="81"/>
        <end position="91"/>
    </location>
</feature>
<comment type="caution">
    <text evidence="3">The sequence shown here is derived from an EMBL/GenBank/DDBJ whole genome shotgun (WGS) entry which is preliminary data.</text>
</comment>
<name>A0AAN7LXA9_TRANT</name>
<feature type="domain" description="BSD" evidence="2">
    <location>
        <begin position="211"/>
        <end position="266"/>
    </location>
</feature>
<protein>
    <recommendedName>
        <fullName evidence="2">BSD domain-containing protein</fullName>
    </recommendedName>
</protein>
<reference evidence="3 4" key="1">
    <citation type="journal article" date="2023" name="Hortic Res">
        <title>Pangenome of water caltrop reveals structural variations and asymmetric subgenome divergence after allopolyploidization.</title>
        <authorList>
            <person name="Zhang X."/>
            <person name="Chen Y."/>
            <person name="Wang L."/>
            <person name="Yuan Y."/>
            <person name="Fang M."/>
            <person name="Shi L."/>
            <person name="Lu R."/>
            <person name="Comes H.P."/>
            <person name="Ma Y."/>
            <person name="Chen Y."/>
            <person name="Huang G."/>
            <person name="Zhou Y."/>
            <person name="Zheng Z."/>
            <person name="Qiu Y."/>
        </authorList>
    </citation>
    <scope>NUCLEOTIDE SEQUENCE [LARGE SCALE GENOMIC DNA]</scope>
    <source>
        <strain evidence="3">F231</strain>
    </source>
</reference>
<feature type="region of interest" description="Disordered" evidence="1">
    <location>
        <begin position="15"/>
        <end position="58"/>
    </location>
</feature>
<evidence type="ECO:0000313" key="4">
    <source>
        <dbReference type="Proteomes" id="UP001346149"/>
    </source>
</evidence>
<dbReference type="SMART" id="SM00751">
    <property type="entry name" value="BSD"/>
    <property type="match status" value="1"/>
</dbReference>
<evidence type="ECO:0000256" key="1">
    <source>
        <dbReference type="SAM" id="MobiDB-lite"/>
    </source>
</evidence>
<dbReference type="SUPFAM" id="SSF140383">
    <property type="entry name" value="BSD domain-like"/>
    <property type="match status" value="1"/>
</dbReference>
<accession>A0AAN7LXA9</accession>